<feature type="transmembrane region" description="Helical" evidence="1">
    <location>
        <begin position="58"/>
        <end position="78"/>
    </location>
</feature>
<keyword evidence="1" id="KW-1133">Transmembrane helix</keyword>
<feature type="transmembrane region" description="Helical" evidence="1">
    <location>
        <begin position="150"/>
        <end position="172"/>
    </location>
</feature>
<feature type="transmembrane region" description="Helical" evidence="1">
    <location>
        <begin position="415"/>
        <end position="435"/>
    </location>
</feature>
<proteinExistence type="predicted"/>
<evidence type="ECO:0000313" key="3">
    <source>
        <dbReference type="Proteomes" id="UP000001191"/>
    </source>
</evidence>
<dbReference type="AlphaFoldDB" id="B2JAE7"/>
<feature type="transmembrane region" description="Helical" evidence="1">
    <location>
        <begin position="313"/>
        <end position="332"/>
    </location>
</feature>
<sequence>MKVGTLHWIVHHELRLWWRENTVRPVTIFIGSISVILLLIWVWFTLDDFQDVKSFQTIPENALWIAVVVWLFGFYYGFIQAMRGSLVGLFERGDLDLLISSPISSKVIFASRVLAIALKNFFSGCLFVIPVSLIAILSGIPQLLGLYPAWISINLSATCLAMLFVLVLVRVVGAKRARTFAQVLTALFPITIYLSSQLPNFLKGSSSTESIWFRLEHLLASGNFLSANSWVWFPARAIFFDPLSVALVLIISSGLTWVTVEILHFSFIAGTQQELTSKHHQLRPTQASRFVVGGLYRVALLKEWRIMWRNPYLFSRIFLQIFFITFPFLSVLRQHHGHGVDLLTLTWPISLVFGQALTSTLTQICISGEEAPDLLKASPVDRGKLRQLKLLAALIPIWLLMSPLFIVLIVNSKSWFIAIVIFLVCTTCAATLSMWNSRPVKLAESFRQRQNSQVSVLLKLLEIISWLSWGWLGFSLQQGHLHTVLIFLAVIGLVVALAVAIHKQKTILE</sequence>
<evidence type="ECO:0000256" key="1">
    <source>
        <dbReference type="SAM" id="Phobius"/>
    </source>
</evidence>
<dbReference type="RefSeq" id="WP_012412925.1">
    <property type="nucleotide sequence ID" value="NC_010631.1"/>
</dbReference>
<keyword evidence="2" id="KW-0614">Plasmid</keyword>
<feature type="transmembrane region" description="Helical" evidence="1">
    <location>
        <begin position="456"/>
        <end position="474"/>
    </location>
</feature>
<dbReference type="Proteomes" id="UP000001191">
    <property type="component" value="Plasmid pNPUN01"/>
</dbReference>
<reference evidence="3" key="1">
    <citation type="submission" date="2008-04" db="EMBL/GenBank/DDBJ databases">
        <title>Complete sequence of plasmid 1 of Nostoc punctiforme ATCC 29133.</title>
        <authorList>
            <consortium name="US DOE Joint Genome Institute"/>
            <person name="Copeland A."/>
            <person name="Lucas S."/>
            <person name="Lapidus A."/>
            <person name="Glavina del Rio T."/>
            <person name="Dalin E."/>
            <person name="Tice H."/>
            <person name="Pitluck S."/>
            <person name="Chain P."/>
            <person name="Malfatti S."/>
            <person name="Shin M."/>
            <person name="Vergez L."/>
            <person name="Schmutz J."/>
            <person name="Larimer F."/>
            <person name="Land M."/>
            <person name="Hauser L."/>
            <person name="Kyrpides N."/>
            <person name="Kim E."/>
            <person name="Meeks J.C."/>
            <person name="Elhai J."/>
            <person name="Campbell E.L."/>
            <person name="Thiel T."/>
            <person name="Longmire J."/>
            <person name="Potts M."/>
            <person name="Atlas R."/>
        </authorList>
    </citation>
    <scope>NUCLEOTIDE SEQUENCE [LARGE SCALE GENOMIC DNA]</scope>
    <source>
        <strain evidence="3">ATCC 29133 / PCC 73102</strain>
        <plasmid evidence="3">Plasmid pNPUN01</plasmid>
    </source>
</reference>
<feature type="transmembrane region" description="Helical" evidence="1">
    <location>
        <begin position="179"/>
        <end position="199"/>
    </location>
</feature>
<keyword evidence="1" id="KW-0812">Transmembrane</keyword>
<evidence type="ECO:0008006" key="4">
    <source>
        <dbReference type="Google" id="ProtNLM"/>
    </source>
</evidence>
<accession>B2JAE7</accession>
<geneLocation type="plasmid" evidence="2 3">
    <name>pNPUN01</name>
</geneLocation>
<dbReference type="KEGG" id="npu:Npun_AF011"/>
<evidence type="ECO:0000313" key="2">
    <source>
        <dbReference type="EMBL" id="ACC84901.1"/>
    </source>
</evidence>
<feature type="transmembrane region" description="Helical" evidence="1">
    <location>
        <begin position="125"/>
        <end position="144"/>
    </location>
</feature>
<feature type="transmembrane region" description="Helical" evidence="1">
    <location>
        <begin position="480"/>
        <end position="501"/>
    </location>
</feature>
<feature type="transmembrane region" description="Helical" evidence="1">
    <location>
        <begin position="390"/>
        <end position="409"/>
    </location>
</feature>
<feature type="transmembrane region" description="Helical" evidence="1">
    <location>
        <begin position="245"/>
        <end position="269"/>
    </location>
</feature>
<gene>
    <name evidence="2" type="ordered locus">Npun_AF011</name>
</gene>
<feature type="transmembrane region" description="Helical" evidence="1">
    <location>
        <begin position="26"/>
        <end position="46"/>
    </location>
</feature>
<protein>
    <recommendedName>
        <fullName evidence="4">ABC-2 type transport system permease protein</fullName>
    </recommendedName>
</protein>
<organism evidence="2 3">
    <name type="scientific">Nostoc punctiforme (strain ATCC 29133 / PCC 73102)</name>
    <dbReference type="NCBI Taxonomy" id="63737"/>
    <lineage>
        <taxon>Bacteria</taxon>
        <taxon>Bacillati</taxon>
        <taxon>Cyanobacteriota</taxon>
        <taxon>Cyanophyceae</taxon>
        <taxon>Nostocales</taxon>
        <taxon>Nostocaceae</taxon>
        <taxon>Nostoc</taxon>
    </lineage>
</organism>
<name>B2JAE7_NOSP7</name>
<dbReference type="EMBL" id="CP001038">
    <property type="protein sequence ID" value="ACC84901.1"/>
    <property type="molecule type" value="Genomic_DNA"/>
</dbReference>
<dbReference type="HOGENOM" id="CLU_532967_0_0_3"/>
<keyword evidence="3" id="KW-1185">Reference proteome</keyword>
<dbReference type="EnsemblBacteria" id="ACC84901">
    <property type="protein sequence ID" value="ACC84901"/>
    <property type="gene ID" value="Npun_AF011"/>
</dbReference>
<keyword evidence="1" id="KW-0472">Membrane</keyword>
<dbReference type="OrthoDB" id="582250at2"/>